<comment type="caution">
    <text evidence="1">The sequence shown here is derived from an EMBL/GenBank/DDBJ whole genome shotgun (WGS) entry which is preliminary data.</text>
</comment>
<organism evidence="1 2">
    <name type="scientific">Mesorhizobium tianshanense</name>
    <dbReference type="NCBI Taxonomy" id="39844"/>
    <lineage>
        <taxon>Bacteria</taxon>
        <taxon>Pseudomonadati</taxon>
        <taxon>Pseudomonadota</taxon>
        <taxon>Alphaproteobacteria</taxon>
        <taxon>Hyphomicrobiales</taxon>
        <taxon>Phyllobacteriaceae</taxon>
        <taxon>Mesorhizobium</taxon>
    </lineage>
</organism>
<evidence type="ECO:0000313" key="2">
    <source>
        <dbReference type="Proteomes" id="UP000317122"/>
    </source>
</evidence>
<protein>
    <submittedName>
        <fullName evidence="1">Uncharacterized protein</fullName>
    </submittedName>
</protein>
<name>A0A562NZA7_9HYPH</name>
<dbReference type="Proteomes" id="UP000317122">
    <property type="component" value="Unassembled WGS sequence"/>
</dbReference>
<proteinExistence type="predicted"/>
<dbReference type="EMBL" id="VLKT01000013">
    <property type="protein sequence ID" value="TWI37572.1"/>
    <property type="molecule type" value="Genomic_DNA"/>
</dbReference>
<evidence type="ECO:0000313" key="1">
    <source>
        <dbReference type="EMBL" id="TWI37572.1"/>
    </source>
</evidence>
<reference evidence="1 2" key="1">
    <citation type="journal article" date="2015" name="Stand. Genomic Sci.">
        <title>Genomic Encyclopedia of Bacterial and Archaeal Type Strains, Phase III: the genomes of soil and plant-associated and newly described type strains.</title>
        <authorList>
            <person name="Whitman W.B."/>
            <person name="Woyke T."/>
            <person name="Klenk H.P."/>
            <person name="Zhou Y."/>
            <person name="Lilburn T.G."/>
            <person name="Beck B.J."/>
            <person name="De Vos P."/>
            <person name="Vandamme P."/>
            <person name="Eisen J.A."/>
            <person name="Garrity G."/>
            <person name="Hugenholtz P."/>
            <person name="Kyrpides N.C."/>
        </authorList>
    </citation>
    <scope>NUCLEOTIDE SEQUENCE [LARGE SCALE GENOMIC DNA]</scope>
    <source>
        <strain evidence="1 2">CGMCC 1.2546</strain>
    </source>
</reference>
<accession>A0A562NZA7</accession>
<keyword evidence="2" id="KW-1185">Reference proteome</keyword>
<gene>
    <name evidence="1" type="ORF">IQ26_02454</name>
</gene>
<sequence>MPVARLPDTGFCRQYLGQYTEAASGMIRTPLSCGPSSWEAKRQVRRMYRQRLMLRRKNGSDAVAA</sequence>
<dbReference type="AlphaFoldDB" id="A0A562NZA7"/>